<dbReference type="RefSeq" id="WP_326564585.1">
    <property type="nucleotide sequence ID" value="NZ_CP109071.1"/>
</dbReference>
<dbReference type="EMBL" id="CP109071">
    <property type="protein sequence ID" value="WSA34579.1"/>
    <property type="molecule type" value="Genomic_DNA"/>
</dbReference>
<name>A0ABZ1EK22_9ACTN</name>
<protein>
    <submittedName>
        <fullName evidence="1">Transcriptional regulator</fullName>
    </submittedName>
</protein>
<organism evidence="1 2">
    <name type="scientific">Micromonospora peucetia</name>
    <dbReference type="NCBI Taxonomy" id="47871"/>
    <lineage>
        <taxon>Bacteria</taxon>
        <taxon>Bacillati</taxon>
        <taxon>Actinomycetota</taxon>
        <taxon>Actinomycetes</taxon>
        <taxon>Micromonosporales</taxon>
        <taxon>Micromonosporaceae</taxon>
        <taxon>Micromonospora</taxon>
    </lineage>
</organism>
<accession>A0ABZ1EK22</accession>
<evidence type="ECO:0000313" key="2">
    <source>
        <dbReference type="Proteomes" id="UP001334804"/>
    </source>
</evidence>
<evidence type="ECO:0000313" key="1">
    <source>
        <dbReference type="EMBL" id="WSA34579.1"/>
    </source>
</evidence>
<dbReference type="Proteomes" id="UP001334804">
    <property type="component" value="Chromosome"/>
</dbReference>
<sequence length="141" mass="15087">MSLLPAVTFAAVAVALHLAHPVADYIVQTPHQSADKDRPGWPGRLACATHVATYTATGAVALTLLWLATGLPLTPDSVGAALTVNAITHYIVDRRTPLRRIARWLRKDPDWIEHGGGLAHLDQAWHKGWIALAALTAAVLA</sequence>
<proteinExistence type="predicted"/>
<keyword evidence="2" id="KW-1185">Reference proteome</keyword>
<reference evidence="1 2" key="1">
    <citation type="submission" date="2022-10" db="EMBL/GenBank/DDBJ databases">
        <title>The complete genomes of actinobacterial strains from the NBC collection.</title>
        <authorList>
            <person name="Joergensen T.S."/>
            <person name="Alvarez Arevalo M."/>
            <person name="Sterndorff E.B."/>
            <person name="Faurdal D."/>
            <person name="Vuksanovic O."/>
            <person name="Mourched A.-S."/>
            <person name="Charusanti P."/>
            <person name="Shaw S."/>
            <person name="Blin K."/>
            <person name="Weber T."/>
        </authorList>
    </citation>
    <scope>NUCLEOTIDE SEQUENCE [LARGE SCALE GENOMIC DNA]</scope>
    <source>
        <strain evidence="1 2">NBC 01809</strain>
    </source>
</reference>
<gene>
    <name evidence="1" type="ORF">OIE14_11295</name>
</gene>